<dbReference type="WBParaSite" id="PgR005X_g034_t01">
    <property type="protein sequence ID" value="PgR005X_g034_t01"/>
    <property type="gene ID" value="PgR005X_g034"/>
</dbReference>
<dbReference type="Proteomes" id="UP000887569">
    <property type="component" value="Unplaced"/>
</dbReference>
<sequence>MLLAYICRSRTAERKICSEKSEGQCIVKYCPTKEVCLLGAGSRIDKQLIRLNHKTREIVQHTFKEMAKDSGRNGLFIFTSWCSVTVSDSQATRIYRQYPTQLTQTVAPLSPILLNLPYVKFQRDVVIEKRDMVETVRDVAWSCNKREFTRAEVDDAWKLLYDVVANFIDIYRAEALKEMSNVEPNSVSD</sequence>
<proteinExistence type="predicted"/>
<accession>A0A915ACF9</accession>
<protein>
    <submittedName>
        <fullName evidence="2">Uncharacterized protein</fullName>
    </submittedName>
</protein>
<reference evidence="2" key="1">
    <citation type="submission" date="2022-11" db="UniProtKB">
        <authorList>
            <consortium name="WormBaseParasite"/>
        </authorList>
    </citation>
    <scope>IDENTIFICATION</scope>
</reference>
<keyword evidence="1" id="KW-1185">Reference proteome</keyword>
<evidence type="ECO:0000313" key="2">
    <source>
        <dbReference type="WBParaSite" id="PgR005X_g034_t01"/>
    </source>
</evidence>
<organism evidence="1 2">
    <name type="scientific">Parascaris univalens</name>
    <name type="common">Nematode worm</name>
    <dbReference type="NCBI Taxonomy" id="6257"/>
    <lineage>
        <taxon>Eukaryota</taxon>
        <taxon>Metazoa</taxon>
        <taxon>Ecdysozoa</taxon>
        <taxon>Nematoda</taxon>
        <taxon>Chromadorea</taxon>
        <taxon>Rhabditida</taxon>
        <taxon>Spirurina</taxon>
        <taxon>Ascaridomorpha</taxon>
        <taxon>Ascaridoidea</taxon>
        <taxon>Ascarididae</taxon>
        <taxon>Parascaris</taxon>
    </lineage>
</organism>
<name>A0A915ACF9_PARUN</name>
<dbReference type="AlphaFoldDB" id="A0A915ACF9"/>
<evidence type="ECO:0000313" key="1">
    <source>
        <dbReference type="Proteomes" id="UP000887569"/>
    </source>
</evidence>